<evidence type="ECO:0000313" key="2">
    <source>
        <dbReference type="Proteomes" id="UP001152872"/>
    </source>
</evidence>
<sequence>LKEIRFNLINKDVNLKEMRGNNDVLGINTQQWIVDPLPVNISTSDTYGLGMQPTGSQQMPSIALCLIAVICLIKKLHFWQMGFIVVLHYNS</sequence>
<dbReference type="AlphaFoldDB" id="A0A9X4MCS5"/>
<gene>
    <name evidence="1" type="ORF">FEV09_21030</name>
</gene>
<dbReference type="EMBL" id="VBTY01000264">
    <property type="protein sequence ID" value="MDG3497028.1"/>
    <property type="molecule type" value="Genomic_DNA"/>
</dbReference>
<dbReference type="RefSeq" id="WP_233424400.1">
    <property type="nucleotide sequence ID" value="NZ_VBTY01000264.1"/>
</dbReference>
<evidence type="ECO:0000313" key="1">
    <source>
        <dbReference type="EMBL" id="MDG3497028.1"/>
    </source>
</evidence>
<dbReference type="Proteomes" id="UP001152872">
    <property type="component" value="Unassembled WGS sequence"/>
</dbReference>
<feature type="non-terminal residue" evidence="1">
    <location>
        <position position="1"/>
    </location>
</feature>
<accession>A0A9X4MCS5</accession>
<keyword evidence="2" id="KW-1185">Reference proteome</keyword>
<proteinExistence type="predicted"/>
<comment type="caution">
    <text evidence="1">The sequence shown here is derived from an EMBL/GenBank/DDBJ whole genome shotgun (WGS) entry which is preliminary data.</text>
</comment>
<reference evidence="1" key="1">
    <citation type="submission" date="2019-05" db="EMBL/GenBank/DDBJ databases">
        <title>Whole genome sequencing of Pseudanabaena catenata USMAC16.</title>
        <authorList>
            <person name="Khan Z."/>
            <person name="Omar W.M."/>
            <person name="Convey P."/>
            <person name="Merican F."/>
            <person name="Najimudin N."/>
        </authorList>
    </citation>
    <scope>NUCLEOTIDE SEQUENCE</scope>
    <source>
        <strain evidence="1">USMAC16</strain>
    </source>
</reference>
<organism evidence="1 2">
    <name type="scientific">Pseudanabaena catenata USMAC16</name>
    <dbReference type="NCBI Taxonomy" id="1855837"/>
    <lineage>
        <taxon>Bacteria</taxon>
        <taxon>Bacillati</taxon>
        <taxon>Cyanobacteriota</taxon>
        <taxon>Cyanophyceae</taxon>
        <taxon>Pseudanabaenales</taxon>
        <taxon>Pseudanabaenaceae</taxon>
        <taxon>Pseudanabaena</taxon>
    </lineage>
</organism>
<protein>
    <submittedName>
        <fullName evidence="1">Uncharacterized protein</fullName>
    </submittedName>
</protein>
<name>A0A9X4MCS5_9CYAN</name>